<feature type="repeat" description="ANK" evidence="3">
    <location>
        <begin position="1562"/>
        <end position="1594"/>
    </location>
</feature>
<dbReference type="InterPro" id="IPR035994">
    <property type="entry name" value="Nucleoside_phosphorylase_sf"/>
</dbReference>
<feature type="repeat" description="ANK" evidence="3">
    <location>
        <begin position="1496"/>
        <end position="1528"/>
    </location>
</feature>
<name>A0AAD4KXH5_9EURO</name>
<feature type="repeat" description="ANK" evidence="3">
    <location>
        <begin position="1661"/>
        <end position="1693"/>
    </location>
</feature>
<feature type="region of interest" description="Disordered" evidence="4">
    <location>
        <begin position="47"/>
        <end position="88"/>
    </location>
</feature>
<dbReference type="InterPro" id="IPR054471">
    <property type="entry name" value="GPIID_WHD"/>
</dbReference>
<dbReference type="Pfam" id="PF24883">
    <property type="entry name" value="NPHP3_N"/>
    <property type="match status" value="1"/>
</dbReference>
<feature type="repeat" description="ANK" evidence="3">
    <location>
        <begin position="1859"/>
        <end position="1891"/>
    </location>
</feature>
<dbReference type="PANTHER" id="PTHR24171">
    <property type="entry name" value="ANKYRIN REPEAT DOMAIN-CONTAINING PROTEIN 39-RELATED"/>
    <property type="match status" value="1"/>
</dbReference>
<feature type="repeat" description="ANK" evidence="3">
    <location>
        <begin position="1529"/>
        <end position="1561"/>
    </location>
</feature>
<protein>
    <recommendedName>
        <fullName evidence="9">Nucleoside phosphorylase domain-containing protein</fullName>
    </recommendedName>
</protein>
<proteinExistence type="predicted"/>
<feature type="compositionally biased region" description="Polar residues" evidence="4">
    <location>
        <begin position="47"/>
        <end position="66"/>
    </location>
</feature>
<dbReference type="SUPFAM" id="SSF48403">
    <property type="entry name" value="Ankyrin repeat"/>
    <property type="match status" value="2"/>
</dbReference>
<dbReference type="PROSITE" id="PS50088">
    <property type="entry name" value="ANK_REPEAT"/>
    <property type="match status" value="10"/>
</dbReference>
<feature type="compositionally biased region" description="Basic and acidic residues" evidence="4">
    <location>
        <begin position="70"/>
        <end position="86"/>
    </location>
</feature>
<dbReference type="InterPro" id="IPR056884">
    <property type="entry name" value="NPHP3-like_N"/>
</dbReference>
<feature type="repeat" description="ANK" evidence="3">
    <location>
        <begin position="1628"/>
        <end position="1660"/>
    </location>
</feature>
<keyword evidence="1" id="KW-0677">Repeat</keyword>
<evidence type="ECO:0000256" key="2">
    <source>
        <dbReference type="ARBA" id="ARBA00023043"/>
    </source>
</evidence>
<dbReference type="PROSITE" id="PS50297">
    <property type="entry name" value="ANK_REP_REGION"/>
    <property type="match status" value="8"/>
</dbReference>
<dbReference type="InterPro" id="IPR027417">
    <property type="entry name" value="P-loop_NTPase"/>
</dbReference>
<feature type="repeat" description="ANK" evidence="3">
    <location>
        <begin position="1595"/>
        <end position="1627"/>
    </location>
</feature>
<dbReference type="Pfam" id="PF12796">
    <property type="entry name" value="Ank_2"/>
    <property type="match status" value="5"/>
</dbReference>
<dbReference type="Gene3D" id="1.25.40.20">
    <property type="entry name" value="Ankyrin repeat-containing domain"/>
    <property type="match status" value="2"/>
</dbReference>
<feature type="domain" description="Nephrocystin 3-like N-terminal" evidence="6">
    <location>
        <begin position="994"/>
        <end position="1163"/>
    </location>
</feature>
<evidence type="ECO:0000256" key="3">
    <source>
        <dbReference type="PROSITE-ProRule" id="PRU00023"/>
    </source>
</evidence>
<evidence type="ECO:0000313" key="7">
    <source>
        <dbReference type="EMBL" id="KAH8702324.1"/>
    </source>
</evidence>
<dbReference type="GeneID" id="70250280"/>
<evidence type="ECO:0000256" key="4">
    <source>
        <dbReference type="SAM" id="MobiDB-lite"/>
    </source>
</evidence>
<dbReference type="Gene3D" id="3.40.50.1580">
    <property type="entry name" value="Nucleoside phosphorylase domain"/>
    <property type="match status" value="1"/>
</dbReference>
<dbReference type="Proteomes" id="UP001201262">
    <property type="component" value="Unassembled WGS sequence"/>
</dbReference>
<dbReference type="PRINTS" id="PR01415">
    <property type="entry name" value="ANKYRIN"/>
</dbReference>
<evidence type="ECO:0000256" key="1">
    <source>
        <dbReference type="ARBA" id="ARBA00022737"/>
    </source>
</evidence>
<accession>A0AAD4KXH5</accession>
<feature type="domain" description="GPI inositol-deacylase winged helix" evidence="5">
    <location>
        <begin position="1283"/>
        <end position="1362"/>
    </location>
</feature>
<evidence type="ECO:0000259" key="5">
    <source>
        <dbReference type="Pfam" id="PF22939"/>
    </source>
</evidence>
<feature type="repeat" description="ANK" evidence="3">
    <location>
        <begin position="1793"/>
        <end position="1825"/>
    </location>
</feature>
<keyword evidence="8" id="KW-1185">Reference proteome</keyword>
<dbReference type="SUPFAM" id="SSF52540">
    <property type="entry name" value="P-loop containing nucleoside triphosphate hydrolases"/>
    <property type="match status" value="1"/>
</dbReference>
<evidence type="ECO:0000259" key="6">
    <source>
        <dbReference type="Pfam" id="PF24883"/>
    </source>
</evidence>
<reference evidence="7" key="1">
    <citation type="submission" date="2021-12" db="EMBL/GenBank/DDBJ databases">
        <title>Convergent genome expansion in fungi linked to evolution of root-endophyte symbiosis.</title>
        <authorList>
            <consortium name="DOE Joint Genome Institute"/>
            <person name="Ke Y.-H."/>
            <person name="Bonito G."/>
            <person name="Liao H.-L."/>
            <person name="Looney B."/>
            <person name="Rojas-Flechas A."/>
            <person name="Nash J."/>
            <person name="Hameed K."/>
            <person name="Schadt C."/>
            <person name="Martin F."/>
            <person name="Crous P.W."/>
            <person name="Miettinen O."/>
            <person name="Magnuson J.K."/>
            <person name="Labbe J."/>
            <person name="Jacobson D."/>
            <person name="Doktycz M.J."/>
            <person name="Veneault-Fourrey C."/>
            <person name="Kuo A."/>
            <person name="Mondo S."/>
            <person name="Calhoun S."/>
            <person name="Riley R."/>
            <person name="Ohm R."/>
            <person name="LaButti K."/>
            <person name="Andreopoulos B."/>
            <person name="Pangilinan J."/>
            <person name="Nolan M."/>
            <person name="Tritt A."/>
            <person name="Clum A."/>
            <person name="Lipzen A."/>
            <person name="Daum C."/>
            <person name="Barry K."/>
            <person name="Grigoriev I.V."/>
            <person name="Vilgalys R."/>
        </authorList>
    </citation>
    <scope>NUCLEOTIDE SEQUENCE</scope>
    <source>
        <strain evidence="7">PMI_201</strain>
    </source>
</reference>
<keyword evidence="2 3" id="KW-0040">ANK repeat</keyword>
<organism evidence="7 8">
    <name type="scientific">Talaromyces proteolyticus</name>
    <dbReference type="NCBI Taxonomy" id="1131652"/>
    <lineage>
        <taxon>Eukaryota</taxon>
        <taxon>Fungi</taxon>
        <taxon>Dikarya</taxon>
        <taxon>Ascomycota</taxon>
        <taxon>Pezizomycotina</taxon>
        <taxon>Eurotiomycetes</taxon>
        <taxon>Eurotiomycetidae</taxon>
        <taxon>Eurotiales</taxon>
        <taxon>Trichocomaceae</taxon>
        <taxon>Talaromyces</taxon>
        <taxon>Talaromyces sect. Bacilispori</taxon>
    </lineage>
</organism>
<feature type="repeat" description="ANK" evidence="3">
    <location>
        <begin position="1826"/>
        <end position="1858"/>
    </location>
</feature>
<dbReference type="GO" id="GO:0003824">
    <property type="term" value="F:catalytic activity"/>
    <property type="evidence" value="ECO:0007669"/>
    <property type="project" value="InterPro"/>
</dbReference>
<sequence>MSALYPFPEMWSATNRDDSSSYEGEIYSLVIECSSLFETLTEQSGTDYKTGLSTGTSPKLNDSPSINPDRGQRPSESKDDVREKDKRKLKVKQMGRSFDLFINYTGALAAVGRSLDDRLNGHPDIKCMVVELLQMLIRNLQYISAAGLLYSKAQRDETSPQNLAEEAWSATESAIDGLHFMASAIRRSSTQSQRYNLSSRFDRDDDISFEEYSVLLVKRDFPNARRSLCEQLGASIAVRRKRLFRSNIHEEKLSTRREIVLPKQGSGPVAQPRVSPSQADAQLTASQPHRLKIEYKASPWSDDTRSKLDSMAVRSYLNRGPSLSTISTGSSVRNTKVDYPAKPNAGNDDKYCACPYCAKPLELGRLRMDAKYWENHIDIDVKPYVCLSEECTSPFLFFVHMKEWLDHMNTMHSEQWNQKIHMMTWYCDIEHGGEVLQFSDHSAFIAHMKDCTNHPKRQSPTDLQLDALSRSKQKMLVRQEKYSCPLCNCVPDSIEPVIQTGNPEEIKHLLNKHIAKHVKTLAFISVPAWTSTDPDQLEISDADEEDKRRLRSEGSTASYLTGFDSDIRSISLSFTEDPPRTDLEIVSDQLFEIQETQETHWDDIGFNDYKITHSTLDGEKDFLLEHFARLQHSNSIFNVVTPSQAKEKFHIGWICALPIEAAAAIQMLDENFGALQDQDRMDTNTYTLGRIGHHYVAIACLPVQHGIGSAVTVAKNMMRTFSKSLRIGLMVGIGGGIPSPDHDIRLGDIVVSHPEDGSCGGVIQHDMGKIGQDGKIWRMESLNTPPKSLLTALSQIRAAGLYQDAVYPSYIKQAIERNARTQKRFSRPDLRTDRLFRIEYEHPMTAPICDRCPVEWEEVRLPRKDSDPQIHYGIIASGNTVIKHGATREQIRQETGALCYEIEAAGLMSDFPCIVIRGVCDYADSHKNKEWQGYAALTAAAYTKEFLAYVPWGNLSQEILETDVCGNIERRCHQAFKTSNYEMYKNINPDRVEGTCEWVLRSPKYLRWWKATGDDLLWISADPGCGKSVLAKSLIDDIFKISTPKLSICYFFFKDNDEQNNLATALCAVLHQLFILQPQLLRHALPVWEKNQEKIQQEVEDLWKIFIAATSDPTSANTVCVFDALDECQIQDQKHLIEKLQKCYTQPSSSSRRNWLKFLVTSRPYEEIQQVFQLVTKSFPQIHLRGEAENNQIHNEISLVAKIRVAELSEMFNLKAETQARLEKELLQMEQRTYLWLHLVIDDIRNRFQDSFKPDQESISLIPKSVSEAYEKILDHVTPEQEATVRTILQIIIGAQRPLTIQEMAMALGVATSTQTRTAEEAGLNPEGLSERIRRLCGLFVFIKDSRIYLIHQTAREFLINNIPGSTRSKWYFKLSDAQIQVTQICVKYLLMDDLGGNKHEANVQSLLEYSAQNWPDHFREISSPTPELMAYTYQLYDLAAKRFALWFPIFWEMVMPHVPKPQMNALHLAAFNGHNKIIQRLIMDCENTINYQDSTRTTALQWASLRGHYKCVLILLESGADINTQGGYYGNALQAASAGGHLDIIKLLLDKGADINAQGGHYENALQAASAEGHIDIVQQLLEKGTKINTRGGHYGYALQAASAGGHLDIIKLLLDKGADIDAQGGYYGNALQAASAGGHLDTIKLLLDNGAYIDVQGGYYGNALQAASAGGHLDTIKLLLNNGAYIDVQGGYYGNALQAASAGGHLDTIKLLLGNGVYIDALGGYYGNALQAASAGGHLDTIKLLLDNGAYIDAQCGYYGNALQAASAGGHLDIIKLLLDKGAYINAQGGHYGNALQAASAGGYLDIVELLLDNGANINAQGGHYGSALQAASAGGYLDIVELLLGKGADINGEDGHYGNALQAASAGGYLDIVELLLDNGANINAQGGHYENALQAASAEGHIDIVQQLLEK</sequence>
<dbReference type="SUPFAM" id="SSF53167">
    <property type="entry name" value="Purine and uridine phosphorylases"/>
    <property type="match status" value="1"/>
</dbReference>
<dbReference type="SMART" id="SM00248">
    <property type="entry name" value="ANK"/>
    <property type="match status" value="13"/>
</dbReference>
<evidence type="ECO:0008006" key="9">
    <source>
        <dbReference type="Google" id="ProtNLM"/>
    </source>
</evidence>
<dbReference type="InterPro" id="IPR036770">
    <property type="entry name" value="Ankyrin_rpt-contain_sf"/>
</dbReference>
<evidence type="ECO:0000313" key="8">
    <source>
        <dbReference type="Proteomes" id="UP001201262"/>
    </source>
</evidence>
<dbReference type="Pfam" id="PF22939">
    <property type="entry name" value="WHD_GPIID"/>
    <property type="match status" value="1"/>
</dbReference>
<dbReference type="Gene3D" id="3.40.50.300">
    <property type="entry name" value="P-loop containing nucleotide triphosphate hydrolases"/>
    <property type="match status" value="1"/>
</dbReference>
<dbReference type="GO" id="GO:0009116">
    <property type="term" value="P:nucleoside metabolic process"/>
    <property type="evidence" value="ECO:0007669"/>
    <property type="project" value="InterPro"/>
</dbReference>
<comment type="caution">
    <text evidence="7">The sequence shown here is derived from an EMBL/GenBank/DDBJ whole genome shotgun (WGS) entry which is preliminary data.</text>
</comment>
<feature type="repeat" description="ANK" evidence="3">
    <location>
        <begin position="1760"/>
        <end position="1792"/>
    </location>
</feature>
<dbReference type="EMBL" id="JAJTJA010000003">
    <property type="protein sequence ID" value="KAH8702324.1"/>
    <property type="molecule type" value="Genomic_DNA"/>
</dbReference>
<dbReference type="InterPro" id="IPR002110">
    <property type="entry name" value="Ankyrin_rpt"/>
</dbReference>
<gene>
    <name evidence="7" type="ORF">BGW36DRAFT_424603</name>
</gene>
<dbReference type="RefSeq" id="XP_046075700.1">
    <property type="nucleotide sequence ID" value="XM_046219993.1"/>
</dbReference>